<dbReference type="PROSITE" id="PS51318">
    <property type="entry name" value="TAT"/>
    <property type="match status" value="1"/>
</dbReference>
<feature type="transmembrane region" description="Helical" evidence="2">
    <location>
        <begin position="489"/>
        <end position="508"/>
    </location>
</feature>
<keyword evidence="2" id="KW-1133">Transmembrane helix</keyword>
<feature type="transmembrane region" description="Helical" evidence="2">
    <location>
        <begin position="159"/>
        <end position="180"/>
    </location>
</feature>
<feature type="transmembrane region" description="Helical" evidence="2">
    <location>
        <begin position="348"/>
        <end position="375"/>
    </location>
</feature>
<evidence type="ECO:0000256" key="1">
    <source>
        <dbReference type="SAM" id="MobiDB-lite"/>
    </source>
</evidence>
<reference evidence="3" key="1">
    <citation type="submission" date="2021-01" db="EMBL/GenBank/DDBJ databases">
        <title>Whole genome shotgun sequence of Planosporangium mesophilum NBRC 109066.</title>
        <authorList>
            <person name="Komaki H."/>
            <person name="Tamura T."/>
        </authorList>
    </citation>
    <scope>NUCLEOTIDE SEQUENCE</scope>
    <source>
        <strain evidence="3">NBRC 109066</strain>
    </source>
</reference>
<sequence>MTSQLDQDSPDQDPSAQDPAPAATRVADGAPPAVGRASGAARRPRSAPTLGRRLLLTAAGLAGAWLAAVALHAARADWLLLVLVVVATAVVLDRAGTLMDRLVLSLITLAGTTCLAGLLFSVWPWHLHPVALGGTALTVVVLLWGVRGRAPSLPRPRRSDLLVAVPAGGFAALLGIPYLVRALPDRFGMLVLGEDLHRHFMVMDSMRRAGGYLFFTPESAVTAQWVMHTDRTYPAGAHMVGAVLDNFLTSTTVPGDATAAYSRFLGYDILAYSMLGLVMIWGARRLAGPSARIFTFWPVAGLICGYLLFGDLFDGWRYGFAPQVVGMTYLVFIMVLAARPLPSTRQQIVALSAAVLGVAFTYYLLLPLAAVPLLLYGWTYRRRLLRHWPVLLTAGVVTVAVAPIPRMKNASDHSWALLVQQFGIRTVPLGHAAVLLALFVLALACARRWSPMLRSVTASVATVVGATAALAAVQLYLIGTLAYFFDKMMYCVIVTALVAAGAATPLLGRLKLGVDGRRRMAVIATACVAAVAAVTGGLEVRPGVATANSGWVNDYLRRNPAGVVAAHLAYRVHRYTPNDDRALIVHTRHRVDTITMQLLCSLRRDRTTDWFTFIWLRYNRTPDEYVESIVASRNDRQYRVVTDDDAILDRMRRLAAERPDLRLDVVDERTLPGGSRSTVRP</sequence>
<keyword evidence="2" id="KW-0472">Membrane</keyword>
<proteinExistence type="predicted"/>
<feature type="transmembrane region" description="Helical" evidence="2">
    <location>
        <begin position="102"/>
        <end position="123"/>
    </location>
</feature>
<dbReference type="Proteomes" id="UP000599074">
    <property type="component" value="Unassembled WGS sequence"/>
</dbReference>
<feature type="region of interest" description="Disordered" evidence="1">
    <location>
        <begin position="1"/>
        <end position="45"/>
    </location>
</feature>
<gene>
    <name evidence="3" type="ORF">Pme01_43580</name>
</gene>
<organism evidence="3 4">
    <name type="scientific">Planosporangium mesophilum</name>
    <dbReference type="NCBI Taxonomy" id="689768"/>
    <lineage>
        <taxon>Bacteria</taxon>
        <taxon>Bacillati</taxon>
        <taxon>Actinomycetota</taxon>
        <taxon>Actinomycetes</taxon>
        <taxon>Micromonosporales</taxon>
        <taxon>Micromonosporaceae</taxon>
        <taxon>Planosporangium</taxon>
    </lineage>
</organism>
<protein>
    <submittedName>
        <fullName evidence="3">Uncharacterized protein</fullName>
    </submittedName>
</protein>
<feature type="transmembrane region" description="Helical" evidence="2">
    <location>
        <begin position="78"/>
        <end position="95"/>
    </location>
</feature>
<feature type="transmembrane region" description="Helical" evidence="2">
    <location>
        <begin position="290"/>
        <end position="309"/>
    </location>
</feature>
<evidence type="ECO:0000313" key="3">
    <source>
        <dbReference type="EMBL" id="GII24761.1"/>
    </source>
</evidence>
<comment type="caution">
    <text evidence="3">The sequence shown here is derived from an EMBL/GenBank/DDBJ whole genome shotgun (WGS) entry which is preliminary data.</text>
</comment>
<feature type="transmembrane region" description="Helical" evidence="2">
    <location>
        <begin position="264"/>
        <end position="283"/>
    </location>
</feature>
<dbReference type="InterPro" id="IPR006311">
    <property type="entry name" value="TAT_signal"/>
</dbReference>
<evidence type="ECO:0000256" key="2">
    <source>
        <dbReference type="SAM" id="Phobius"/>
    </source>
</evidence>
<accession>A0A8J3TFV5</accession>
<feature type="transmembrane region" description="Helical" evidence="2">
    <location>
        <begin position="456"/>
        <end position="477"/>
    </location>
</feature>
<dbReference type="RefSeq" id="WP_168117224.1">
    <property type="nucleotide sequence ID" value="NZ_BOON01000041.1"/>
</dbReference>
<keyword evidence="4" id="KW-1185">Reference proteome</keyword>
<evidence type="ECO:0000313" key="4">
    <source>
        <dbReference type="Proteomes" id="UP000599074"/>
    </source>
</evidence>
<feature type="transmembrane region" description="Helical" evidence="2">
    <location>
        <begin position="315"/>
        <end position="336"/>
    </location>
</feature>
<dbReference type="AlphaFoldDB" id="A0A8J3TFV5"/>
<feature type="transmembrane region" description="Helical" evidence="2">
    <location>
        <begin position="54"/>
        <end position="72"/>
    </location>
</feature>
<keyword evidence="2" id="KW-0812">Transmembrane</keyword>
<feature type="transmembrane region" description="Helical" evidence="2">
    <location>
        <begin position="129"/>
        <end position="147"/>
    </location>
</feature>
<feature type="transmembrane region" description="Helical" evidence="2">
    <location>
        <begin position="426"/>
        <end position="444"/>
    </location>
</feature>
<dbReference type="EMBL" id="BOON01000041">
    <property type="protein sequence ID" value="GII24761.1"/>
    <property type="molecule type" value="Genomic_DNA"/>
</dbReference>
<name>A0A8J3TFV5_9ACTN</name>